<evidence type="ECO:0000313" key="1">
    <source>
        <dbReference type="EMBL" id="KAJ4434140.1"/>
    </source>
</evidence>
<reference evidence="1 2" key="1">
    <citation type="journal article" date="2022" name="Allergy">
        <title>Genome assembly and annotation of Periplaneta americana reveal a comprehensive cockroach allergen profile.</title>
        <authorList>
            <person name="Wang L."/>
            <person name="Xiong Q."/>
            <person name="Saelim N."/>
            <person name="Wang L."/>
            <person name="Nong W."/>
            <person name="Wan A.T."/>
            <person name="Shi M."/>
            <person name="Liu X."/>
            <person name="Cao Q."/>
            <person name="Hui J.H.L."/>
            <person name="Sookrung N."/>
            <person name="Leung T.F."/>
            <person name="Tungtrongchitr A."/>
            <person name="Tsui S.K.W."/>
        </authorList>
    </citation>
    <scope>NUCLEOTIDE SEQUENCE [LARGE SCALE GENOMIC DNA]</scope>
    <source>
        <strain evidence="1">PWHHKU_190912</strain>
    </source>
</reference>
<keyword evidence="2" id="KW-1185">Reference proteome</keyword>
<proteinExistence type="predicted"/>
<sequence>MHSYHCEPQCARESHFRHGWPRLSVQAKGDVRHHTLAARSRNTRRLDWPATGQTLSALFVGLPGITTSAKDFGSAATPVDIYNLLKIFGQQTG</sequence>
<organism evidence="1 2">
    <name type="scientific">Periplaneta americana</name>
    <name type="common">American cockroach</name>
    <name type="synonym">Blatta americana</name>
    <dbReference type="NCBI Taxonomy" id="6978"/>
    <lineage>
        <taxon>Eukaryota</taxon>
        <taxon>Metazoa</taxon>
        <taxon>Ecdysozoa</taxon>
        <taxon>Arthropoda</taxon>
        <taxon>Hexapoda</taxon>
        <taxon>Insecta</taxon>
        <taxon>Pterygota</taxon>
        <taxon>Neoptera</taxon>
        <taxon>Polyneoptera</taxon>
        <taxon>Dictyoptera</taxon>
        <taxon>Blattodea</taxon>
        <taxon>Blattoidea</taxon>
        <taxon>Blattidae</taxon>
        <taxon>Blattinae</taxon>
        <taxon>Periplaneta</taxon>
    </lineage>
</organism>
<dbReference type="EMBL" id="JAJSOF020000027">
    <property type="protein sequence ID" value="KAJ4434140.1"/>
    <property type="molecule type" value="Genomic_DNA"/>
</dbReference>
<accession>A0ABQ8SJ14</accession>
<protein>
    <submittedName>
        <fullName evidence="1">Uncharacterized protein</fullName>
    </submittedName>
</protein>
<gene>
    <name evidence="1" type="ORF">ANN_16460</name>
</gene>
<evidence type="ECO:0000313" key="2">
    <source>
        <dbReference type="Proteomes" id="UP001148838"/>
    </source>
</evidence>
<comment type="caution">
    <text evidence="1">The sequence shown here is derived from an EMBL/GenBank/DDBJ whole genome shotgun (WGS) entry which is preliminary data.</text>
</comment>
<dbReference type="Proteomes" id="UP001148838">
    <property type="component" value="Unassembled WGS sequence"/>
</dbReference>
<name>A0ABQ8SJ14_PERAM</name>